<dbReference type="AlphaFoldDB" id="A0A9P5E759"/>
<keyword evidence="1" id="KW-0808">Transferase</keyword>
<gene>
    <name evidence="1" type="ORF">FAGAP_5206</name>
</gene>
<dbReference type="Proteomes" id="UP000737391">
    <property type="component" value="Unassembled WGS sequence"/>
</dbReference>
<evidence type="ECO:0000313" key="2">
    <source>
        <dbReference type="Proteomes" id="UP000737391"/>
    </source>
</evidence>
<evidence type="ECO:0000313" key="1">
    <source>
        <dbReference type="EMBL" id="KAF4498620.1"/>
    </source>
</evidence>
<dbReference type="OrthoDB" id="5979581at2759"/>
<keyword evidence="2" id="KW-1185">Reference proteome</keyword>
<accession>A0A9P5E759</accession>
<dbReference type="GO" id="GO:0016301">
    <property type="term" value="F:kinase activity"/>
    <property type="evidence" value="ECO:0007669"/>
    <property type="project" value="UniProtKB-KW"/>
</dbReference>
<organism evidence="1 2">
    <name type="scientific">Fusarium agapanthi</name>
    <dbReference type="NCBI Taxonomy" id="1803897"/>
    <lineage>
        <taxon>Eukaryota</taxon>
        <taxon>Fungi</taxon>
        <taxon>Dikarya</taxon>
        <taxon>Ascomycota</taxon>
        <taxon>Pezizomycotina</taxon>
        <taxon>Sordariomycetes</taxon>
        <taxon>Hypocreomycetidae</taxon>
        <taxon>Hypocreales</taxon>
        <taxon>Nectriaceae</taxon>
        <taxon>Fusarium</taxon>
        <taxon>Fusarium fujikuroi species complex</taxon>
    </lineage>
</organism>
<comment type="caution">
    <text evidence="1">The sequence shown here is derived from an EMBL/GenBank/DDBJ whole genome shotgun (WGS) entry which is preliminary data.</text>
</comment>
<proteinExistence type="predicted"/>
<sequence length="168" mass="19141">MWNLLEDISLFDRPAGKDGEYDAHVHLAQMVSLLGDPPEELIKRERIYREHQLKQPVMSSYGRACKTMNEFWGGPFFDDDNKILRSDLVGKGKTLGDTVTELNGDDKQAFLDFASGMLQWLPEKEEDCQGALAAPILRSFVQGPRQHNVKPLQALLSPQRRITIYRIV</sequence>
<name>A0A9P5E759_9HYPO</name>
<keyword evidence="1" id="KW-0418">Kinase</keyword>
<protein>
    <submittedName>
        <fullName evidence="1">Kinase domain</fullName>
    </submittedName>
</protein>
<reference evidence="1" key="1">
    <citation type="submission" date="2020-01" db="EMBL/GenBank/DDBJ databases">
        <title>Identification and distribution of gene clusters putatively required for synthesis of sphingolipid metabolism inhibitors in phylogenetically diverse species of the filamentous fungus Fusarium.</title>
        <authorList>
            <person name="Kim H.-S."/>
            <person name="Busman M."/>
            <person name="Brown D.W."/>
            <person name="Divon H."/>
            <person name="Uhlig S."/>
            <person name="Proctor R.H."/>
        </authorList>
    </citation>
    <scope>NUCLEOTIDE SEQUENCE</scope>
    <source>
        <strain evidence="1">NRRL 31653</strain>
    </source>
</reference>
<dbReference type="Gene3D" id="1.10.510.10">
    <property type="entry name" value="Transferase(Phosphotransferase) domain 1"/>
    <property type="match status" value="1"/>
</dbReference>
<dbReference type="EMBL" id="LUFC02000325">
    <property type="protein sequence ID" value="KAF4498620.1"/>
    <property type="molecule type" value="Genomic_DNA"/>
</dbReference>